<evidence type="ECO:0000313" key="2">
    <source>
        <dbReference type="EMBL" id="OLP86038.1"/>
    </source>
</evidence>
<proteinExistence type="predicted"/>
<organism evidence="2 3">
    <name type="scientific">Symbiodinium microadriaticum</name>
    <name type="common">Dinoflagellate</name>
    <name type="synonym">Zooxanthella microadriatica</name>
    <dbReference type="NCBI Taxonomy" id="2951"/>
    <lineage>
        <taxon>Eukaryota</taxon>
        <taxon>Sar</taxon>
        <taxon>Alveolata</taxon>
        <taxon>Dinophyceae</taxon>
        <taxon>Suessiales</taxon>
        <taxon>Symbiodiniaceae</taxon>
        <taxon>Symbiodinium</taxon>
    </lineage>
</organism>
<reference evidence="2 3" key="1">
    <citation type="submission" date="2016-02" db="EMBL/GenBank/DDBJ databases">
        <title>Genome analysis of coral dinoflagellate symbionts highlights evolutionary adaptations to a symbiotic lifestyle.</title>
        <authorList>
            <person name="Aranda M."/>
            <person name="Li Y."/>
            <person name="Liew Y.J."/>
            <person name="Baumgarten S."/>
            <person name="Simakov O."/>
            <person name="Wilson M."/>
            <person name="Piel J."/>
            <person name="Ashoor H."/>
            <person name="Bougouffa S."/>
            <person name="Bajic V.B."/>
            <person name="Ryu T."/>
            <person name="Ravasi T."/>
            <person name="Bayer T."/>
            <person name="Micklem G."/>
            <person name="Kim H."/>
            <person name="Bhak J."/>
            <person name="Lajeunesse T.C."/>
            <person name="Voolstra C.R."/>
        </authorList>
    </citation>
    <scope>NUCLEOTIDE SEQUENCE [LARGE SCALE GENOMIC DNA]</scope>
    <source>
        <strain evidence="2 3">CCMP2467</strain>
    </source>
</reference>
<feature type="compositionally biased region" description="Basic and acidic residues" evidence="1">
    <location>
        <begin position="68"/>
        <end position="100"/>
    </location>
</feature>
<dbReference type="Proteomes" id="UP000186817">
    <property type="component" value="Unassembled WGS sequence"/>
</dbReference>
<keyword evidence="3" id="KW-1185">Reference proteome</keyword>
<evidence type="ECO:0000313" key="3">
    <source>
        <dbReference type="Proteomes" id="UP000186817"/>
    </source>
</evidence>
<comment type="caution">
    <text evidence="2">The sequence shown here is derived from an EMBL/GenBank/DDBJ whole genome shotgun (WGS) entry which is preliminary data.</text>
</comment>
<name>A0A1Q9CSY1_SYMMI</name>
<dbReference type="AlphaFoldDB" id="A0A1Q9CSY1"/>
<gene>
    <name evidence="2" type="ORF">AK812_SmicGene32894</name>
</gene>
<evidence type="ECO:0000256" key="1">
    <source>
        <dbReference type="SAM" id="MobiDB-lite"/>
    </source>
</evidence>
<feature type="region of interest" description="Disordered" evidence="1">
    <location>
        <begin position="66"/>
        <end position="100"/>
    </location>
</feature>
<protein>
    <submittedName>
        <fullName evidence="2">Uncharacterized protein</fullName>
    </submittedName>
</protein>
<dbReference type="OrthoDB" id="406172at2759"/>
<sequence length="222" mass="25059">MGGEKRKFDPQRKDGHHVTSKGLNICYDWSRKPDGCSIGKCEKGMAHVCEWCRQPHHSIDCPQVPGWKPEEKKRARSEDAEVEKAREVADAPRGDSEHRRNSTKWLTNTTFLRAKWPDEGTLLGIEEEIPASGVFPVLTAEEQGGWKYRLVHDLRRNGVNSKIKVQERDAIEVRCLGQLVCDEVDSDADDAMINVASTSDELLEEERADEVHAVRQALCTLA</sequence>
<dbReference type="EMBL" id="LSRX01000939">
    <property type="protein sequence ID" value="OLP86038.1"/>
    <property type="molecule type" value="Genomic_DNA"/>
</dbReference>
<accession>A0A1Q9CSY1</accession>